<evidence type="ECO:0000313" key="2">
    <source>
        <dbReference type="Proteomes" id="UP000237271"/>
    </source>
</evidence>
<proteinExistence type="predicted"/>
<reference evidence="1 2" key="1">
    <citation type="journal article" date="2017" name="Genome Biol. Evol.">
        <title>Phytophthora megakarya and P. palmivora, closely related causal agents of cacao black pod rot, underwent increases in genome sizes and gene numbers by different mechanisms.</title>
        <authorList>
            <person name="Ali S.S."/>
            <person name="Shao J."/>
            <person name="Lary D.J."/>
            <person name="Kronmiller B."/>
            <person name="Shen D."/>
            <person name="Strem M.D."/>
            <person name="Amoako-Attah I."/>
            <person name="Akrofi A.Y."/>
            <person name="Begoude B.A."/>
            <person name="Ten Hoopen G.M."/>
            <person name="Coulibaly K."/>
            <person name="Kebe B.I."/>
            <person name="Melnick R.L."/>
            <person name="Guiltinan M.J."/>
            <person name="Tyler B.M."/>
            <person name="Meinhardt L.W."/>
            <person name="Bailey B.A."/>
        </authorList>
    </citation>
    <scope>NUCLEOTIDE SEQUENCE [LARGE SCALE GENOMIC DNA]</scope>
    <source>
        <strain evidence="2">sbr112.9</strain>
    </source>
</reference>
<protein>
    <submittedName>
        <fullName evidence="1">Uncharacterized protein</fullName>
    </submittedName>
</protein>
<keyword evidence="2" id="KW-1185">Reference proteome</keyword>
<organism evidence="1 2">
    <name type="scientific">Phytophthora palmivora</name>
    <dbReference type="NCBI Taxonomy" id="4796"/>
    <lineage>
        <taxon>Eukaryota</taxon>
        <taxon>Sar</taxon>
        <taxon>Stramenopiles</taxon>
        <taxon>Oomycota</taxon>
        <taxon>Peronosporomycetes</taxon>
        <taxon>Peronosporales</taxon>
        <taxon>Peronosporaceae</taxon>
        <taxon>Phytophthora</taxon>
    </lineage>
</organism>
<sequence length="132" mass="14597">MGLKLKRVWGNLVPSLIGTENPTSMWSGSSESGALWEAPAACDVARTRGSRKTSPRQSAQMLLRSGMRANSSFVRSPRILCFRLVYGLKIEGPVPALILDASLRLLSKPLYYGVELAIKWATSMRRSCWPKT</sequence>
<gene>
    <name evidence="1" type="ORF">PHPALM_8789</name>
</gene>
<dbReference type="EMBL" id="NCKW01004896">
    <property type="protein sequence ID" value="POM74280.1"/>
    <property type="molecule type" value="Genomic_DNA"/>
</dbReference>
<accession>A0A2P4Y8Z8</accession>
<evidence type="ECO:0000313" key="1">
    <source>
        <dbReference type="EMBL" id="POM74280.1"/>
    </source>
</evidence>
<comment type="caution">
    <text evidence="1">The sequence shown here is derived from an EMBL/GenBank/DDBJ whole genome shotgun (WGS) entry which is preliminary data.</text>
</comment>
<name>A0A2P4Y8Z8_9STRA</name>
<dbReference type="Proteomes" id="UP000237271">
    <property type="component" value="Unassembled WGS sequence"/>
</dbReference>
<dbReference type="AlphaFoldDB" id="A0A2P4Y8Z8"/>